<keyword evidence="3" id="KW-1185">Reference proteome</keyword>
<feature type="signal peptide" evidence="1">
    <location>
        <begin position="1"/>
        <end position="22"/>
    </location>
</feature>
<evidence type="ECO:0000313" key="2">
    <source>
        <dbReference type="EMBL" id="TRY92625.1"/>
    </source>
</evidence>
<evidence type="ECO:0000256" key="1">
    <source>
        <dbReference type="SAM" id="SignalP"/>
    </source>
</evidence>
<dbReference type="AlphaFoldDB" id="A0A553QRN6"/>
<gene>
    <name evidence="2" type="ORF">DNTS_027498</name>
</gene>
<evidence type="ECO:0000313" key="3">
    <source>
        <dbReference type="Proteomes" id="UP000316079"/>
    </source>
</evidence>
<organism evidence="2 3">
    <name type="scientific">Danionella cerebrum</name>
    <dbReference type="NCBI Taxonomy" id="2873325"/>
    <lineage>
        <taxon>Eukaryota</taxon>
        <taxon>Metazoa</taxon>
        <taxon>Chordata</taxon>
        <taxon>Craniata</taxon>
        <taxon>Vertebrata</taxon>
        <taxon>Euteleostomi</taxon>
        <taxon>Actinopterygii</taxon>
        <taxon>Neopterygii</taxon>
        <taxon>Teleostei</taxon>
        <taxon>Ostariophysi</taxon>
        <taxon>Cypriniformes</taxon>
        <taxon>Danionidae</taxon>
        <taxon>Danioninae</taxon>
        <taxon>Danionella</taxon>
    </lineage>
</organism>
<sequence>MASLLQLGSVAICSILLEIVMTQPEDPVAGAEGLREADANEFRGSENMPLRLMSSALSSDWMLNHSLRRTPANTHVFFHFGMTPTRSGFLHTQGKGR</sequence>
<proteinExistence type="predicted"/>
<comment type="caution">
    <text evidence="2">The sequence shown here is derived from an EMBL/GenBank/DDBJ whole genome shotgun (WGS) entry which is preliminary data.</text>
</comment>
<protein>
    <submittedName>
        <fullName evidence="2">Uncharacterized protein</fullName>
    </submittedName>
</protein>
<name>A0A553QRN6_9TELE</name>
<dbReference type="EMBL" id="SRMA01025601">
    <property type="protein sequence ID" value="TRY92625.1"/>
    <property type="molecule type" value="Genomic_DNA"/>
</dbReference>
<feature type="chain" id="PRO_5022080342" evidence="1">
    <location>
        <begin position="23"/>
        <end position="97"/>
    </location>
</feature>
<reference evidence="2 3" key="1">
    <citation type="journal article" date="2019" name="Sci. Data">
        <title>Hybrid genome assembly and annotation of Danionella translucida.</title>
        <authorList>
            <person name="Kadobianskyi M."/>
            <person name="Schulze L."/>
            <person name="Schuelke M."/>
            <person name="Judkewitz B."/>
        </authorList>
    </citation>
    <scope>NUCLEOTIDE SEQUENCE [LARGE SCALE GENOMIC DNA]</scope>
    <source>
        <strain evidence="2 3">Bolton</strain>
    </source>
</reference>
<accession>A0A553QRN6</accession>
<dbReference type="Proteomes" id="UP000316079">
    <property type="component" value="Unassembled WGS sequence"/>
</dbReference>
<keyword evidence="1" id="KW-0732">Signal</keyword>